<dbReference type="InterPro" id="IPR036250">
    <property type="entry name" value="AcylCo_DH-like_C"/>
</dbReference>
<evidence type="ECO:0000256" key="3">
    <source>
        <dbReference type="ARBA" id="ARBA00022630"/>
    </source>
</evidence>
<keyword evidence="4 8" id="KW-0274">FAD</keyword>
<protein>
    <recommendedName>
        <fullName evidence="7">Cyclohexane-1-carbonyl-CoA dehydrogenase</fullName>
        <ecNumber evidence="6">1.3.8.11</ecNumber>
    </recommendedName>
</protein>
<dbReference type="InterPro" id="IPR046373">
    <property type="entry name" value="Acyl-CoA_Oxase/DH_mid-dom_sf"/>
</dbReference>
<evidence type="ECO:0000313" key="12">
    <source>
        <dbReference type="EMBL" id="TCT04358.1"/>
    </source>
</evidence>
<evidence type="ECO:0000256" key="6">
    <source>
        <dbReference type="ARBA" id="ARBA00066361"/>
    </source>
</evidence>
<dbReference type="GO" id="GO:0003995">
    <property type="term" value="F:acyl-CoA dehydrogenase activity"/>
    <property type="evidence" value="ECO:0007669"/>
    <property type="project" value="TreeGrafter"/>
</dbReference>
<dbReference type="GO" id="GO:0050660">
    <property type="term" value="F:flavin adenine dinucleotide binding"/>
    <property type="evidence" value="ECO:0007669"/>
    <property type="project" value="InterPro"/>
</dbReference>
<dbReference type="Pfam" id="PF00441">
    <property type="entry name" value="Acyl-CoA_dh_1"/>
    <property type="match status" value="1"/>
</dbReference>
<evidence type="ECO:0000259" key="10">
    <source>
        <dbReference type="Pfam" id="PF02770"/>
    </source>
</evidence>
<sequence>MTQLTEDQTAMRDMARDFVRAEVIPFAADWDRTAEVPVETLRKLGSFGFFGVTIPEEWGGAGADFPSYLAVTEELSYGDAGLCNAVNATNSFANNVLAFGTPAQKEEFLRPVASGRDVACMLLSEPQAGSDAANLRARAVRTGDTYVINGSKCFITSGATAGVSLVIAVTDPAAGKKGISAFIVPTDAPGYKVVRKELKLGHRANDTCQIALENLVVPAANLLGALGDGLKIALSGLEYKRVVVAAQAIGVAQRAFDAALRYSRERETFGKKIFDHQAVAFTLAEMATDLECARQLCAHAARLKIAGMRCVKEASMAKLFASQMCERVCSAALKMHGGYGFLNDFPLEKLYRDAMVFQLYDGTNEIQKLLISRELAAGY</sequence>
<dbReference type="EMBL" id="SMAI01000007">
    <property type="protein sequence ID" value="TCT04358.1"/>
    <property type="molecule type" value="Genomic_DNA"/>
</dbReference>
<organism evidence="12 13">
    <name type="scientific">Aquabacter spiritensis</name>
    <dbReference type="NCBI Taxonomy" id="933073"/>
    <lineage>
        <taxon>Bacteria</taxon>
        <taxon>Pseudomonadati</taxon>
        <taxon>Pseudomonadota</taxon>
        <taxon>Alphaproteobacteria</taxon>
        <taxon>Hyphomicrobiales</taxon>
        <taxon>Xanthobacteraceae</taxon>
        <taxon>Aquabacter</taxon>
    </lineage>
</organism>
<dbReference type="PIRSF" id="PIRSF016578">
    <property type="entry name" value="HsaA"/>
    <property type="match status" value="1"/>
</dbReference>
<evidence type="ECO:0000259" key="11">
    <source>
        <dbReference type="Pfam" id="PF02771"/>
    </source>
</evidence>
<dbReference type="Gene3D" id="1.10.540.10">
    <property type="entry name" value="Acyl-CoA dehydrogenase/oxidase, N-terminal domain"/>
    <property type="match status" value="1"/>
</dbReference>
<dbReference type="InterPro" id="IPR009100">
    <property type="entry name" value="AcylCoA_DH/oxidase_NM_dom_sf"/>
</dbReference>
<dbReference type="PANTHER" id="PTHR43884">
    <property type="entry name" value="ACYL-COA DEHYDROGENASE"/>
    <property type="match status" value="1"/>
</dbReference>
<comment type="similarity">
    <text evidence="2 8">Belongs to the acyl-CoA dehydrogenase family.</text>
</comment>
<name>A0A4V2UXQ3_9HYPH</name>
<evidence type="ECO:0000256" key="1">
    <source>
        <dbReference type="ARBA" id="ARBA00001974"/>
    </source>
</evidence>
<keyword evidence="5 8" id="KW-0560">Oxidoreductase</keyword>
<evidence type="ECO:0000256" key="4">
    <source>
        <dbReference type="ARBA" id="ARBA00022827"/>
    </source>
</evidence>
<dbReference type="OrthoDB" id="8049792at2"/>
<dbReference type="EC" id="1.3.8.11" evidence="6"/>
<dbReference type="Gene3D" id="1.20.140.10">
    <property type="entry name" value="Butyryl-CoA Dehydrogenase, subunit A, domain 3"/>
    <property type="match status" value="1"/>
</dbReference>
<dbReference type="FunFam" id="1.20.140.10:FF:000001">
    <property type="entry name" value="Acyl-CoA dehydrogenase"/>
    <property type="match status" value="1"/>
</dbReference>
<keyword evidence="13" id="KW-1185">Reference proteome</keyword>
<dbReference type="Proteomes" id="UP000294664">
    <property type="component" value="Unassembled WGS sequence"/>
</dbReference>
<keyword evidence="3 8" id="KW-0285">Flavoprotein</keyword>
<feature type="domain" description="Acyl-CoA dehydrogenase/oxidase C-terminal" evidence="9">
    <location>
        <begin position="227"/>
        <end position="375"/>
    </location>
</feature>
<dbReference type="AlphaFoldDB" id="A0A4V2UXQ3"/>
<dbReference type="InterPro" id="IPR037069">
    <property type="entry name" value="AcylCoA_DH/ox_N_sf"/>
</dbReference>
<dbReference type="Pfam" id="PF02771">
    <property type="entry name" value="Acyl-CoA_dh_N"/>
    <property type="match status" value="1"/>
</dbReference>
<dbReference type="SUPFAM" id="SSF56645">
    <property type="entry name" value="Acyl-CoA dehydrogenase NM domain-like"/>
    <property type="match status" value="1"/>
</dbReference>
<dbReference type="InterPro" id="IPR013786">
    <property type="entry name" value="AcylCoA_DH/ox_N"/>
</dbReference>
<dbReference type="InterPro" id="IPR009075">
    <property type="entry name" value="AcylCo_DH/oxidase_C"/>
</dbReference>
<comment type="cofactor">
    <cofactor evidence="1 8">
        <name>FAD</name>
        <dbReference type="ChEBI" id="CHEBI:57692"/>
    </cofactor>
</comment>
<feature type="domain" description="Acyl-CoA dehydrogenase/oxidase N-terminal" evidence="11">
    <location>
        <begin position="5"/>
        <end position="115"/>
    </location>
</feature>
<evidence type="ECO:0000256" key="2">
    <source>
        <dbReference type="ARBA" id="ARBA00009347"/>
    </source>
</evidence>
<evidence type="ECO:0000259" key="9">
    <source>
        <dbReference type="Pfam" id="PF00441"/>
    </source>
</evidence>
<dbReference type="FunFam" id="2.40.110.10:FF:000009">
    <property type="entry name" value="Acyl-CoA dehydrogenase"/>
    <property type="match status" value="1"/>
</dbReference>
<dbReference type="PANTHER" id="PTHR43884:SF12">
    <property type="entry name" value="ISOVALERYL-COA DEHYDROGENASE, MITOCHONDRIAL-RELATED"/>
    <property type="match status" value="1"/>
</dbReference>
<accession>A0A4V2UXQ3</accession>
<dbReference type="SUPFAM" id="SSF47203">
    <property type="entry name" value="Acyl-CoA dehydrogenase C-terminal domain-like"/>
    <property type="match status" value="1"/>
</dbReference>
<dbReference type="Pfam" id="PF02770">
    <property type="entry name" value="Acyl-CoA_dh_M"/>
    <property type="match status" value="1"/>
</dbReference>
<dbReference type="FunFam" id="1.10.540.10:FF:000002">
    <property type="entry name" value="Acyl-CoA dehydrogenase FadE19"/>
    <property type="match status" value="1"/>
</dbReference>
<proteinExistence type="inferred from homology"/>
<dbReference type="RefSeq" id="WP_132031937.1">
    <property type="nucleotide sequence ID" value="NZ_SMAI01000007.1"/>
</dbReference>
<comment type="caution">
    <text evidence="12">The sequence shown here is derived from an EMBL/GenBank/DDBJ whole genome shotgun (WGS) entry which is preliminary data.</text>
</comment>
<feature type="domain" description="Acyl-CoA oxidase/dehydrogenase middle" evidence="10">
    <location>
        <begin position="120"/>
        <end position="214"/>
    </location>
</feature>
<evidence type="ECO:0000256" key="7">
    <source>
        <dbReference type="ARBA" id="ARBA00067292"/>
    </source>
</evidence>
<gene>
    <name evidence="12" type="ORF">EDC64_107175</name>
</gene>
<evidence type="ECO:0000256" key="5">
    <source>
        <dbReference type="ARBA" id="ARBA00023002"/>
    </source>
</evidence>
<evidence type="ECO:0000313" key="13">
    <source>
        <dbReference type="Proteomes" id="UP000294664"/>
    </source>
</evidence>
<reference evidence="12 13" key="1">
    <citation type="submission" date="2019-03" db="EMBL/GenBank/DDBJ databases">
        <title>Genomic Encyclopedia of Type Strains, Phase IV (KMG-IV): sequencing the most valuable type-strain genomes for metagenomic binning, comparative biology and taxonomic classification.</title>
        <authorList>
            <person name="Goeker M."/>
        </authorList>
    </citation>
    <scope>NUCLEOTIDE SEQUENCE [LARGE SCALE GENOMIC DNA]</scope>
    <source>
        <strain evidence="12 13">DSM 9035</strain>
    </source>
</reference>
<evidence type="ECO:0000256" key="8">
    <source>
        <dbReference type="RuleBase" id="RU362125"/>
    </source>
</evidence>
<dbReference type="Gene3D" id="2.40.110.10">
    <property type="entry name" value="Butyryl-CoA Dehydrogenase, subunit A, domain 2"/>
    <property type="match status" value="1"/>
</dbReference>
<dbReference type="InterPro" id="IPR006091">
    <property type="entry name" value="Acyl-CoA_Oxase/DH_mid-dom"/>
</dbReference>